<evidence type="ECO:0000313" key="2">
    <source>
        <dbReference type="Proteomes" id="UP000184440"/>
    </source>
</evidence>
<dbReference type="AlphaFoldDB" id="A0A1M7PI39"/>
<proteinExistence type="predicted"/>
<organism evidence="1 2">
    <name type="scientific">Cryptosporangium aurantiacum</name>
    <dbReference type="NCBI Taxonomy" id="134849"/>
    <lineage>
        <taxon>Bacteria</taxon>
        <taxon>Bacillati</taxon>
        <taxon>Actinomycetota</taxon>
        <taxon>Actinomycetes</taxon>
        <taxon>Cryptosporangiales</taxon>
        <taxon>Cryptosporangiaceae</taxon>
        <taxon>Cryptosporangium</taxon>
    </lineage>
</organism>
<dbReference type="Gene3D" id="3.30.1540.10">
    <property type="entry name" value="formyl-coa transferase, domain 3"/>
    <property type="match status" value="1"/>
</dbReference>
<reference evidence="1 2" key="1">
    <citation type="submission" date="2016-11" db="EMBL/GenBank/DDBJ databases">
        <authorList>
            <person name="Jaros S."/>
            <person name="Januszkiewicz K."/>
            <person name="Wedrychowicz H."/>
        </authorList>
    </citation>
    <scope>NUCLEOTIDE SEQUENCE [LARGE SCALE GENOMIC DNA]</scope>
    <source>
        <strain evidence="1 2">DSM 46144</strain>
    </source>
</reference>
<name>A0A1M7PI39_9ACTN</name>
<dbReference type="OrthoDB" id="9797653at2"/>
<dbReference type="InterPro" id="IPR023606">
    <property type="entry name" value="CoA-Trfase_III_dom_1_sf"/>
</dbReference>
<dbReference type="Pfam" id="PF02515">
    <property type="entry name" value="CoA_transf_3"/>
    <property type="match status" value="1"/>
</dbReference>
<keyword evidence="2" id="KW-1185">Reference proteome</keyword>
<dbReference type="InterPro" id="IPR003673">
    <property type="entry name" value="CoA-Trfase_fam_III"/>
</dbReference>
<dbReference type="STRING" id="134849.SAMN05443668_103386"/>
<dbReference type="Proteomes" id="UP000184440">
    <property type="component" value="Unassembled WGS sequence"/>
</dbReference>
<keyword evidence="1" id="KW-0808">Transferase</keyword>
<dbReference type="SUPFAM" id="SSF89796">
    <property type="entry name" value="CoA-transferase family III (CaiB/BaiF)"/>
    <property type="match status" value="1"/>
</dbReference>
<gene>
    <name evidence="1" type="ORF">SAMN05443668_103386</name>
</gene>
<dbReference type="GO" id="GO:0016740">
    <property type="term" value="F:transferase activity"/>
    <property type="evidence" value="ECO:0007669"/>
    <property type="project" value="UniProtKB-KW"/>
</dbReference>
<dbReference type="RefSeq" id="WP_073256283.1">
    <property type="nucleotide sequence ID" value="NZ_FRCS01000003.1"/>
</dbReference>
<dbReference type="EMBL" id="FRCS01000003">
    <property type="protein sequence ID" value="SHN16794.1"/>
    <property type="molecule type" value="Genomic_DNA"/>
</dbReference>
<accession>A0A1M7PI39</accession>
<sequence length="99" mass="11216">MMFNPLLAVYRSADGRWFWLPGLQATRHWPRVTRAIGRPELADDPRFASMPAILQHRDDVLALLDDAFSGEPMSYWEDVFAREDVWDDIAAAKGAGSIP</sequence>
<protein>
    <submittedName>
        <fullName evidence="1">CoA-transferase family III</fullName>
    </submittedName>
</protein>
<dbReference type="InterPro" id="IPR044855">
    <property type="entry name" value="CoA-Trfase_III_dom3_sf"/>
</dbReference>
<evidence type="ECO:0000313" key="1">
    <source>
        <dbReference type="EMBL" id="SHN16794.1"/>
    </source>
</evidence>